<evidence type="ECO:0000256" key="4">
    <source>
        <dbReference type="ARBA" id="ARBA00022737"/>
    </source>
</evidence>
<keyword evidence="3 9" id="KW-0812">Transmembrane</keyword>
<dbReference type="InterPro" id="IPR003439">
    <property type="entry name" value="ABC_transporter-like_ATP-bd"/>
</dbReference>
<keyword evidence="5" id="KW-0547">Nucleotide-binding</keyword>
<feature type="transmembrane region" description="Helical" evidence="9">
    <location>
        <begin position="314"/>
        <end position="332"/>
    </location>
</feature>
<dbReference type="Proteomes" id="UP000054886">
    <property type="component" value="Unassembled WGS sequence"/>
</dbReference>
<keyword evidence="4" id="KW-0677">Repeat</keyword>
<feature type="transmembrane region" description="Helical" evidence="9">
    <location>
        <begin position="96"/>
        <end position="118"/>
    </location>
</feature>
<keyword evidence="7 9" id="KW-1133">Transmembrane helix</keyword>
<accession>A0A0W0EDF7</accession>
<dbReference type="PANTHER" id="PTHR24223">
    <property type="entry name" value="ATP-BINDING CASSETTE SUB-FAMILY C"/>
    <property type="match status" value="1"/>
</dbReference>
<feature type="transmembrane region" description="Helical" evidence="9">
    <location>
        <begin position="1096"/>
        <end position="1116"/>
    </location>
</feature>
<keyword evidence="2" id="KW-0813">Transport</keyword>
<feature type="transmembrane region" description="Helical" evidence="9">
    <location>
        <begin position="396"/>
        <end position="413"/>
    </location>
</feature>
<dbReference type="VEuPathDB" id="FungiDB:GWK60_E03091"/>
<dbReference type="GO" id="GO:0000329">
    <property type="term" value="C:fungal-type vacuole membrane"/>
    <property type="evidence" value="ECO:0007669"/>
    <property type="project" value="EnsemblFungi"/>
</dbReference>
<evidence type="ECO:0000313" key="12">
    <source>
        <dbReference type="EMBL" id="KTA95060.1"/>
    </source>
</evidence>
<feature type="domain" description="ABC transmembrane type-1" evidence="11">
    <location>
        <begin position="287"/>
        <end position="561"/>
    </location>
</feature>
<evidence type="ECO:0000259" key="10">
    <source>
        <dbReference type="PROSITE" id="PS50893"/>
    </source>
</evidence>
<evidence type="ECO:0000256" key="6">
    <source>
        <dbReference type="ARBA" id="ARBA00022840"/>
    </source>
</evidence>
<dbReference type="Gene3D" id="3.40.50.300">
    <property type="entry name" value="P-loop containing nucleotide triphosphate hydrolases"/>
    <property type="match status" value="2"/>
</dbReference>
<feature type="domain" description="ABC transmembrane type-1" evidence="11">
    <location>
        <begin position="958"/>
        <end position="1239"/>
    </location>
</feature>
<dbReference type="VEuPathDB" id="FungiDB:B1J91_E03355g"/>
<dbReference type="InterPro" id="IPR017871">
    <property type="entry name" value="ABC_transporter-like_CS"/>
</dbReference>
<dbReference type="EMBL" id="LLZZ01000193">
    <property type="protein sequence ID" value="KTA95060.1"/>
    <property type="molecule type" value="Genomic_DNA"/>
</dbReference>
<feature type="transmembrane region" description="Helical" evidence="9">
    <location>
        <begin position="164"/>
        <end position="183"/>
    </location>
</feature>
<evidence type="ECO:0000313" key="13">
    <source>
        <dbReference type="EMBL" id="KTA95127.1"/>
    </source>
</evidence>
<feature type="transmembrane region" description="Helical" evidence="9">
    <location>
        <begin position="1208"/>
        <end position="1231"/>
    </location>
</feature>
<evidence type="ECO:0000256" key="9">
    <source>
        <dbReference type="SAM" id="Phobius"/>
    </source>
</evidence>
<feature type="domain" description="ABC transporter" evidence="10">
    <location>
        <begin position="618"/>
        <end position="851"/>
    </location>
</feature>
<evidence type="ECO:0000256" key="5">
    <source>
        <dbReference type="ARBA" id="ARBA00022741"/>
    </source>
</evidence>
<dbReference type="SUPFAM" id="SSF52540">
    <property type="entry name" value="P-loop containing nucleoside triphosphate hydrolases"/>
    <property type="match status" value="2"/>
</dbReference>
<dbReference type="InterPro" id="IPR044746">
    <property type="entry name" value="ABCC_6TM_D1"/>
</dbReference>
<dbReference type="PROSITE" id="PS00211">
    <property type="entry name" value="ABC_TRANSPORTER_1"/>
    <property type="match status" value="2"/>
</dbReference>
<gene>
    <name evidence="13" type="ORF">AO440_005602</name>
    <name evidence="12" type="ORF">AO440_005641</name>
</gene>
<feature type="transmembrane region" description="Helical" evidence="9">
    <location>
        <begin position="16"/>
        <end position="42"/>
    </location>
</feature>
<dbReference type="PROSITE" id="PS50929">
    <property type="entry name" value="ABC_TM1F"/>
    <property type="match status" value="2"/>
</dbReference>
<protein>
    <submittedName>
        <fullName evidence="12">Bile pigment transporter 1</fullName>
    </submittedName>
</protein>
<proteinExistence type="predicted"/>
<dbReference type="GO" id="GO:0015086">
    <property type="term" value="F:cadmium ion transmembrane transporter activity"/>
    <property type="evidence" value="ECO:0007669"/>
    <property type="project" value="EnsemblFungi"/>
</dbReference>
<name>A0A0W0EDF7_CANGB</name>
<dbReference type="CDD" id="cd03244">
    <property type="entry name" value="ABCC_MRP_domain2"/>
    <property type="match status" value="1"/>
</dbReference>
<dbReference type="FunFam" id="1.20.1560.10:FF:000013">
    <property type="entry name" value="ABC transporter C family member 2"/>
    <property type="match status" value="1"/>
</dbReference>
<feature type="transmembrane region" description="Helical" evidence="9">
    <location>
        <begin position="1183"/>
        <end position="1202"/>
    </location>
</feature>
<dbReference type="GO" id="GO:0005524">
    <property type="term" value="F:ATP binding"/>
    <property type="evidence" value="ECO:0007669"/>
    <property type="project" value="UniProtKB-KW"/>
</dbReference>
<feature type="transmembrane region" description="Helical" evidence="9">
    <location>
        <begin position="63"/>
        <end position="84"/>
    </location>
</feature>
<dbReference type="GO" id="GO:0042144">
    <property type="term" value="P:vacuole fusion, non-autophagic"/>
    <property type="evidence" value="ECO:0007669"/>
    <property type="project" value="EnsemblFungi"/>
</dbReference>
<feature type="transmembrane region" description="Helical" evidence="9">
    <location>
        <begin position="1070"/>
        <end position="1090"/>
    </location>
</feature>
<feature type="transmembrane region" description="Helical" evidence="9">
    <location>
        <begin position="534"/>
        <end position="552"/>
    </location>
</feature>
<dbReference type="SUPFAM" id="SSF90123">
    <property type="entry name" value="ABC transporter transmembrane region"/>
    <property type="match status" value="2"/>
</dbReference>
<dbReference type="GO" id="GO:0016887">
    <property type="term" value="F:ATP hydrolysis activity"/>
    <property type="evidence" value="ECO:0007669"/>
    <property type="project" value="InterPro"/>
</dbReference>
<feature type="transmembrane region" description="Helical" evidence="9">
    <location>
        <begin position="948"/>
        <end position="970"/>
    </location>
</feature>
<dbReference type="CDD" id="cd03250">
    <property type="entry name" value="ABCC_MRP_domain1"/>
    <property type="match status" value="1"/>
</dbReference>
<feature type="transmembrane region" description="Helical" evidence="9">
    <location>
        <begin position="125"/>
        <end position="144"/>
    </location>
</feature>
<dbReference type="CDD" id="cd18579">
    <property type="entry name" value="ABC_6TM_ABCC_D1"/>
    <property type="match status" value="1"/>
</dbReference>
<feature type="transmembrane region" description="Helical" evidence="9">
    <location>
        <begin position="990"/>
        <end position="1008"/>
    </location>
</feature>
<feature type="domain" description="ABC transporter" evidence="10">
    <location>
        <begin position="1276"/>
        <end position="1526"/>
    </location>
</feature>
<keyword evidence="6" id="KW-0067">ATP-binding</keyword>
<dbReference type="VEuPathDB" id="FungiDB:CAGL0E03355g"/>
<dbReference type="FunFam" id="3.40.50.300:FF:000997">
    <property type="entry name" value="Multidrug resistance-associated protein 1"/>
    <property type="match status" value="1"/>
</dbReference>
<keyword evidence="8 9" id="KW-0472">Membrane</keyword>
<dbReference type="Gene3D" id="1.20.1560.10">
    <property type="entry name" value="ABC transporter type 1, transmembrane domain"/>
    <property type="match status" value="2"/>
</dbReference>
<dbReference type="FunFam" id="3.40.50.300:FF:000565">
    <property type="entry name" value="ABC bile acid transporter"/>
    <property type="match status" value="1"/>
</dbReference>
<evidence type="ECO:0000259" key="11">
    <source>
        <dbReference type="PROSITE" id="PS50929"/>
    </source>
</evidence>
<feature type="transmembrane region" description="Helical" evidence="9">
    <location>
        <begin position="338"/>
        <end position="357"/>
    </location>
</feature>
<dbReference type="SMART" id="SM00382">
    <property type="entry name" value="AAA"/>
    <property type="match status" value="2"/>
</dbReference>
<feature type="transmembrane region" description="Helical" evidence="9">
    <location>
        <begin position="502"/>
        <end position="522"/>
    </location>
</feature>
<evidence type="ECO:0000256" key="3">
    <source>
        <dbReference type="ARBA" id="ARBA00022692"/>
    </source>
</evidence>
<comment type="caution">
    <text evidence="12">The sequence shown here is derived from an EMBL/GenBank/DDBJ whole genome shotgun (WGS) entry which is preliminary data.</text>
</comment>
<sequence>MHPYVDNHTNVINPNLIGLIIVLGHLLFCIQGIGQLIWLLRYRHHHRDRCISIRTRELSARNWFFITLYVVLSLSLTVLHLLLGKGTIELYHDNPWVTWAFSVQLLYALIILLPSFIIESFTLNYAMANQIMYSIFLAIVFLFQLSTNTEEYSMISPFSINNKFLTILFALHVVLAVSLTTLYKPVKKLTTLYNDNEWFKDFNFLVNITFVWLNPLLTETHKLNYIKNPEKLPLPPINLDIRYFTKELTANWETQKWSGRNSLMGALWKTFGTTVLISISYETTRDLLTIMQPLLLRSFIKSFNKGDYQEYPPLHSFLISMAIFAIDILSIFLTNQFYIIIFEAGLGIRGSLAAMIYQKSLRLSLASRNESQIGDILNMASVDVLRIQKFFEDAQTIIGSPIQILVVLFSLYFLLDKAIYAGLSVMAVMIPLNTLLSRKLKVLSKTQMKFKDSRIKTVSEILSSIKSIKLYAWEEPMLKRLFHIRNDLELMNLKKIGIMSNFISFAWNAVPLAITCATFFTFAVISKTPLSPEIVFPALSLFNILNSAIYSIPSMISRIIETGVSISRVKKFLLLEELDNSFIERSVTPEDDTTPVLKINNATFLWRSKENLHKDDKNGENDVEARIESSQIALKSIDNFEVPKSSLICVVGRVGAGKSTILKCILGQLPCISGNNDHLSPQFQINATTVAYCPQEAWIMNASVKDNILFGHKYDEAFYKATIKACQLLPDIKVLPDGDETMVGEKGIVLSGGQKTRLSLARAVYSRADLYLLDDILSAVDTEVCKTIIKEVLDEKTGLLKDKSIVLATNTISVLKHSTKIYLLENKSIAQEGNYDDIMNNQQDSKLKNILHEFDLEKPDTPAVQEGTDPTSAINLLLEDALSGDDDEEEDNEQLDIQQISTRRASLVSLKPIQHLSNYDPKKKTSQQDEKSERGRVKNSVYVSYMKACGYLGISFFFLFLTLTRCFDLLQSFWLKHWSESNQKANGNYNLLWFLGVYAAIGLGGAFCNNMRSLTMLLYGSLRGSRKLHNKMAKTIMRSPMSFFETTPTGRIINRFSSDMDSVDTTLQNVFSLFFRSILDYIITVILVTFNMPLFFLLNAGLLVIYLYYQSFYIVLSRELKRLTSISYSPIMSLMGESLSGHFTISAYEQIRRFSHLNYERIQFSINCFFNYRSSNRWLSVRLQSIGALIVLSTGLLALSSLGTDHQLSSGLVGLLMSYALQVTSSLIWIIRSSVLIETNIVSVERIVEYCDISPEAPEVKEEHRLDDNWPNQGQIEFKNYSTSYRENLDPVLKHINLVISPGEKIGVVGRTGAGKSTLSMALFRLLEPTAGTISIDNIDITSIGLRDLRSHIAIIPQDAQAFEGTIRSNLDPFEKFSDDDLWHAIELSHLKFHLETIAKEINDDSEYSDRSRLESPLDIPVREAGSNLSVGQKQLLCLARALLNKSKILVLDEATASVDVETDKIIQETIRKEFADRTILTIAHRLDTVFDSDRIIVLDGGEVKEFDKPETLLEQKDSIFYKLCDNGGYLKNRT</sequence>
<evidence type="ECO:0000313" key="14">
    <source>
        <dbReference type="Proteomes" id="UP000054886"/>
    </source>
</evidence>
<feature type="transmembrane region" description="Helical" evidence="9">
    <location>
        <begin position="419"/>
        <end position="436"/>
    </location>
</feature>
<dbReference type="Pfam" id="PF00664">
    <property type="entry name" value="ABC_membrane"/>
    <property type="match status" value="2"/>
</dbReference>
<dbReference type="Pfam" id="PF00005">
    <property type="entry name" value="ABC_tran"/>
    <property type="match status" value="2"/>
</dbReference>
<dbReference type="EMBL" id="LLZZ01000190">
    <property type="protein sequence ID" value="KTA95127.1"/>
    <property type="molecule type" value="Genomic_DNA"/>
</dbReference>
<dbReference type="OMA" id="KTWIMAF"/>
<dbReference type="CDD" id="cd18603">
    <property type="entry name" value="ABC_6TM_MRP1_2_3_6_D2_like"/>
    <property type="match status" value="1"/>
</dbReference>
<dbReference type="GO" id="GO:0140359">
    <property type="term" value="F:ABC-type transporter activity"/>
    <property type="evidence" value="ECO:0007669"/>
    <property type="project" value="InterPro"/>
</dbReference>
<dbReference type="InterPro" id="IPR050173">
    <property type="entry name" value="ABC_transporter_C-like"/>
</dbReference>
<dbReference type="InterPro" id="IPR011527">
    <property type="entry name" value="ABC1_TM_dom"/>
</dbReference>
<reference evidence="12 14" key="1">
    <citation type="submission" date="2015-10" db="EMBL/GenBank/DDBJ databases">
        <title>Draft genomes sequences of Candida glabrata isolates 1A, 1B, 2A, 2B, 3A and 3B.</title>
        <authorList>
            <person name="Haavelsrud O.E."/>
            <person name="Gaustad P."/>
        </authorList>
    </citation>
    <scope>NUCLEOTIDE SEQUENCE [LARGE SCALE GENOMIC DNA]</scope>
    <source>
        <strain evidence="12">910700640</strain>
    </source>
</reference>
<evidence type="ECO:0000256" key="8">
    <source>
        <dbReference type="ARBA" id="ARBA00023136"/>
    </source>
</evidence>
<dbReference type="InterPro" id="IPR036640">
    <property type="entry name" value="ABC1_TM_sf"/>
</dbReference>
<dbReference type="InterPro" id="IPR003593">
    <property type="entry name" value="AAA+_ATPase"/>
</dbReference>
<evidence type="ECO:0000256" key="7">
    <source>
        <dbReference type="ARBA" id="ARBA00022989"/>
    </source>
</evidence>
<dbReference type="InterPro" id="IPR027417">
    <property type="entry name" value="P-loop_NTPase"/>
</dbReference>
<organism evidence="12 14">
    <name type="scientific">Candida glabrata</name>
    <name type="common">Yeast</name>
    <name type="synonym">Torulopsis glabrata</name>
    <dbReference type="NCBI Taxonomy" id="5478"/>
    <lineage>
        <taxon>Eukaryota</taxon>
        <taxon>Fungi</taxon>
        <taxon>Dikarya</taxon>
        <taxon>Ascomycota</taxon>
        <taxon>Saccharomycotina</taxon>
        <taxon>Saccharomycetes</taxon>
        <taxon>Saccharomycetales</taxon>
        <taxon>Saccharomycetaceae</taxon>
        <taxon>Nakaseomyces</taxon>
    </lineage>
</organism>
<dbReference type="PROSITE" id="PS50893">
    <property type="entry name" value="ABC_TRANSPORTER_2"/>
    <property type="match status" value="2"/>
</dbReference>
<dbReference type="VEuPathDB" id="FungiDB:GVI51_E03091"/>
<comment type="subcellular location">
    <subcellularLocation>
        <location evidence="1">Vacuole membrane</location>
        <topology evidence="1">Multi-pass membrane protein</topology>
    </subcellularLocation>
</comment>
<evidence type="ECO:0000256" key="1">
    <source>
        <dbReference type="ARBA" id="ARBA00004128"/>
    </source>
</evidence>
<dbReference type="PANTHER" id="PTHR24223:SF443">
    <property type="entry name" value="MULTIDRUG-RESISTANCE LIKE PROTEIN 1, ISOFORM I"/>
    <property type="match status" value="1"/>
</dbReference>
<dbReference type="FunFam" id="1.20.1560.10:FF:000006">
    <property type="entry name" value="ATP-binding cassette, sub-family C (CFTR/MRP), member 9"/>
    <property type="match status" value="1"/>
</dbReference>
<evidence type="ECO:0000256" key="2">
    <source>
        <dbReference type="ARBA" id="ARBA00022448"/>
    </source>
</evidence>